<evidence type="ECO:0000259" key="5">
    <source>
        <dbReference type="PROSITE" id="PS50995"/>
    </source>
</evidence>
<feature type="domain" description="HTH marR-type" evidence="5">
    <location>
        <begin position="18"/>
        <end position="150"/>
    </location>
</feature>
<dbReference type="InterPro" id="IPR036390">
    <property type="entry name" value="WH_DNA-bd_sf"/>
</dbReference>
<protein>
    <submittedName>
        <fullName evidence="6">MarR family transcriptional regulator</fullName>
    </submittedName>
</protein>
<dbReference type="Proteomes" id="UP000659223">
    <property type="component" value="Unassembled WGS sequence"/>
</dbReference>
<dbReference type="Gene3D" id="1.10.10.10">
    <property type="entry name" value="Winged helix-like DNA-binding domain superfamily/Winged helix DNA-binding domain"/>
    <property type="match status" value="1"/>
</dbReference>
<dbReference type="SUPFAM" id="SSF46785">
    <property type="entry name" value="Winged helix' DNA-binding domain"/>
    <property type="match status" value="1"/>
</dbReference>
<evidence type="ECO:0000256" key="4">
    <source>
        <dbReference type="ARBA" id="ARBA00023163"/>
    </source>
</evidence>
<keyword evidence="7" id="KW-1185">Reference proteome</keyword>
<organism evidence="6 7">
    <name type="scientific">Streptomyces hiroshimensis</name>
    <dbReference type="NCBI Taxonomy" id="66424"/>
    <lineage>
        <taxon>Bacteria</taxon>
        <taxon>Bacillati</taxon>
        <taxon>Actinomycetota</taxon>
        <taxon>Actinomycetes</taxon>
        <taxon>Kitasatosporales</taxon>
        <taxon>Streptomycetaceae</taxon>
        <taxon>Streptomyces</taxon>
    </lineage>
</organism>
<dbReference type="InterPro" id="IPR036388">
    <property type="entry name" value="WH-like_DNA-bd_sf"/>
</dbReference>
<accession>A0ABQ2ZBF4</accession>
<sequence>MTDSPPGGDTPLSSARERYPVSFAVFGVARTHRALASALLRDLGLYPGQEIMLLQLWERDGQSQQALGKTLGLDHSTVAKSLRRLAAAGLVTRQRSDADRRVTLVSLTPEGRALESRVAEVWAELEERATAGLSEEQRAQFVATARAIEAAIEPGAGIDG</sequence>
<evidence type="ECO:0000256" key="3">
    <source>
        <dbReference type="ARBA" id="ARBA00023125"/>
    </source>
</evidence>
<dbReference type="Pfam" id="PF01047">
    <property type="entry name" value="MarR"/>
    <property type="match status" value="1"/>
</dbReference>
<evidence type="ECO:0000313" key="6">
    <source>
        <dbReference type="EMBL" id="GGY11024.1"/>
    </source>
</evidence>
<comment type="subcellular location">
    <subcellularLocation>
        <location evidence="1">Cytoplasm</location>
    </subcellularLocation>
</comment>
<dbReference type="PROSITE" id="PS50995">
    <property type="entry name" value="HTH_MARR_2"/>
    <property type="match status" value="1"/>
</dbReference>
<dbReference type="SMART" id="SM00347">
    <property type="entry name" value="HTH_MARR"/>
    <property type="match status" value="1"/>
</dbReference>
<gene>
    <name evidence="6" type="ORF">GCM10010324_67350</name>
</gene>
<reference evidence="7" key="1">
    <citation type="journal article" date="2019" name="Int. J. Syst. Evol. Microbiol.">
        <title>The Global Catalogue of Microorganisms (GCM) 10K type strain sequencing project: providing services to taxonomists for standard genome sequencing and annotation.</title>
        <authorList>
            <consortium name="The Broad Institute Genomics Platform"/>
            <consortium name="The Broad Institute Genome Sequencing Center for Infectious Disease"/>
            <person name="Wu L."/>
            <person name="Ma J."/>
        </authorList>
    </citation>
    <scope>NUCLEOTIDE SEQUENCE [LARGE SCALE GENOMIC DNA]</scope>
    <source>
        <strain evidence="7">JCM 4586</strain>
    </source>
</reference>
<dbReference type="InterPro" id="IPR000835">
    <property type="entry name" value="HTH_MarR-typ"/>
</dbReference>
<dbReference type="PANTHER" id="PTHR33164">
    <property type="entry name" value="TRANSCRIPTIONAL REGULATOR, MARR FAMILY"/>
    <property type="match status" value="1"/>
</dbReference>
<evidence type="ECO:0000313" key="7">
    <source>
        <dbReference type="Proteomes" id="UP000659223"/>
    </source>
</evidence>
<dbReference type="EMBL" id="BMUT01000024">
    <property type="protein sequence ID" value="GGY11024.1"/>
    <property type="molecule type" value="Genomic_DNA"/>
</dbReference>
<dbReference type="PANTHER" id="PTHR33164:SF5">
    <property type="entry name" value="ORGANIC HYDROPEROXIDE RESISTANCE TRANSCRIPTIONAL REGULATOR"/>
    <property type="match status" value="1"/>
</dbReference>
<dbReference type="RefSeq" id="WP_190025567.1">
    <property type="nucleotide sequence ID" value="NZ_BMUT01000024.1"/>
</dbReference>
<dbReference type="InterPro" id="IPR039422">
    <property type="entry name" value="MarR/SlyA-like"/>
</dbReference>
<dbReference type="PRINTS" id="PR00598">
    <property type="entry name" value="HTHMARR"/>
</dbReference>
<keyword evidence="3" id="KW-0238">DNA-binding</keyword>
<evidence type="ECO:0000256" key="2">
    <source>
        <dbReference type="ARBA" id="ARBA00023015"/>
    </source>
</evidence>
<comment type="caution">
    <text evidence="6">The sequence shown here is derived from an EMBL/GenBank/DDBJ whole genome shotgun (WGS) entry which is preliminary data.</text>
</comment>
<keyword evidence="4" id="KW-0804">Transcription</keyword>
<dbReference type="PROSITE" id="PS01117">
    <property type="entry name" value="HTH_MARR_1"/>
    <property type="match status" value="1"/>
</dbReference>
<name>A0ABQ2ZBF4_9ACTN</name>
<dbReference type="InterPro" id="IPR023187">
    <property type="entry name" value="Tscrpt_reg_MarR-type_CS"/>
</dbReference>
<evidence type="ECO:0000256" key="1">
    <source>
        <dbReference type="ARBA" id="ARBA00004496"/>
    </source>
</evidence>
<proteinExistence type="predicted"/>
<keyword evidence="2" id="KW-0805">Transcription regulation</keyword>